<evidence type="ECO:0000313" key="1">
    <source>
        <dbReference type="EMBL" id="RPA76274.1"/>
    </source>
</evidence>
<accession>A0A3N4I343</accession>
<reference evidence="1 2" key="1">
    <citation type="journal article" date="2018" name="Nat. Ecol. Evol.">
        <title>Pezizomycetes genomes reveal the molecular basis of ectomycorrhizal truffle lifestyle.</title>
        <authorList>
            <person name="Murat C."/>
            <person name="Payen T."/>
            <person name="Noel B."/>
            <person name="Kuo A."/>
            <person name="Morin E."/>
            <person name="Chen J."/>
            <person name="Kohler A."/>
            <person name="Krizsan K."/>
            <person name="Balestrini R."/>
            <person name="Da Silva C."/>
            <person name="Montanini B."/>
            <person name="Hainaut M."/>
            <person name="Levati E."/>
            <person name="Barry K.W."/>
            <person name="Belfiori B."/>
            <person name="Cichocki N."/>
            <person name="Clum A."/>
            <person name="Dockter R.B."/>
            <person name="Fauchery L."/>
            <person name="Guy J."/>
            <person name="Iotti M."/>
            <person name="Le Tacon F."/>
            <person name="Lindquist E.A."/>
            <person name="Lipzen A."/>
            <person name="Malagnac F."/>
            <person name="Mello A."/>
            <person name="Molinier V."/>
            <person name="Miyauchi S."/>
            <person name="Poulain J."/>
            <person name="Riccioni C."/>
            <person name="Rubini A."/>
            <person name="Sitrit Y."/>
            <person name="Splivallo R."/>
            <person name="Traeger S."/>
            <person name="Wang M."/>
            <person name="Zifcakova L."/>
            <person name="Wipf D."/>
            <person name="Zambonelli A."/>
            <person name="Paolocci F."/>
            <person name="Nowrousian M."/>
            <person name="Ottonello S."/>
            <person name="Baldrian P."/>
            <person name="Spatafora J.W."/>
            <person name="Henrissat B."/>
            <person name="Nagy L.G."/>
            <person name="Aury J.M."/>
            <person name="Wincker P."/>
            <person name="Grigoriev I.V."/>
            <person name="Bonfante P."/>
            <person name="Martin F.M."/>
        </authorList>
    </citation>
    <scope>NUCLEOTIDE SEQUENCE [LARGE SCALE GENOMIC DNA]</scope>
    <source>
        <strain evidence="1 2">RN42</strain>
    </source>
</reference>
<protein>
    <submittedName>
        <fullName evidence="1">Uncharacterized protein</fullName>
    </submittedName>
</protein>
<dbReference type="AlphaFoldDB" id="A0A3N4I343"/>
<gene>
    <name evidence="1" type="ORF">BJ508DRAFT_331241</name>
</gene>
<dbReference type="Proteomes" id="UP000275078">
    <property type="component" value="Unassembled WGS sequence"/>
</dbReference>
<organism evidence="1 2">
    <name type="scientific">Ascobolus immersus RN42</name>
    <dbReference type="NCBI Taxonomy" id="1160509"/>
    <lineage>
        <taxon>Eukaryota</taxon>
        <taxon>Fungi</taxon>
        <taxon>Dikarya</taxon>
        <taxon>Ascomycota</taxon>
        <taxon>Pezizomycotina</taxon>
        <taxon>Pezizomycetes</taxon>
        <taxon>Pezizales</taxon>
        <taxon>Ascobolaceae</taxon>
        <taxon>Ascobolus</taxon>
    </lineage>
</organism>
<evidence type="ECO:0000313" key="2">
    <source>
        <dbReference type="Proteomes" id="UP000275078"/>
    </source>
</evidence>
<name>A0A3N4I343_ASCIM</name>
<proteinExistence type="predicted"/>
<keyword evidence="2" id="KW-1185">Reference proteome</keyword>
<sequence>MTPLRTLELSSHYAPLPISSKVTPPNLLTPGTSLPSASTATGIQVGLFLDKVLIPVRSLQSARLSAALSARLHTPASTPHSASNGDNAVMSESKDDFTGLWLYTQDAVQEVSDLMDPEVAHLLQFTKSSHVVPKNETKFGCYKSQAEIRNQKHSDFIQQKVDREDAVKSFVASKVPTLSNMLEKITDWETKVSFKVPDKDSTKEIQNMSLDVFDINVILKECHDIIDEFFRLFRKRTLI</sequence>
<dbReference type="EMBL" id="ML119747">
    <property type="protein sequence ID" value="RPA76274.1"/>
    <property type="molecule type" value="Genomic_DNA"/>
</dbReference>